<evidence type="ECO:0000256" key="2">
    <source>
        <dbReference type="ARBA" id="ARBA00022741"/>
    </source>
</evidence>
<dbReference type="SMART" id="SM00382">
    <property type="entry name" value="AAA"/>
    <property type="match status" value="1"/>
</dbReference>
<protein>
    <submittedName>
        <fullName evidence="5">ATP-binding cassette domain-containing protein</fullName>
    </submittedName>
</protein>
<name>A0ABW8XT91_9FLAO</name>
<keyword evidence="3 5" id="KW-0067">ATP-binding</keyword>
<dbReference type="PROSITE" id="PS50893">
    <property type="entry name" value="ABC_TRANSPORTER_2"/>
    <property type="match status" value="1"/>
</dbReference>
<dbReference type="EMBL" id="JBELQA010000005">
    <property type="protein sequence ID" value="MFL9831111.1"/>
    <property type="molecule type" value="Genomic_DNA"/>
</dbReference>
<evidence type="ECO:0000313" key="6">
    <source>
        <dbReference type="Proteomes" id="UP001629260"/>
    </source>
</evidence>
<evidence type="ECO:0000256" key="3">
    <source>
        <dbReference type="ARBA" id="ARBA00022840"/>
    </source>
</evidence>
<dbReference type="PANTHER" id="PTHR45772:SF8">
    <property type="entry name" value="HIGH-AFFINITY BRANCHED-CHAIN AMINO ACID TRANSPORT ATP-BINDING PROTEIN"/>
    <property type="match status" value="1"/>
</dbReference>
<gene>
    <name evidence="5" type="ORF">ABS764_09650</name>
</gene>
<dbReference type="Proteomes" id="UP001629260">
    <property type="component" value="Unassembled WGS sequence"/>
</dbReference>
<keyword evidence="1" id="KW-0813">Transport</keyword>
<dbReference type="PANTHER" id="PTHR45772">
    <property type="entry name" value="CONSERVED COMPONENT OF ABC TRANSPORTER FOR NATURAL AMINO ACIDS-RELATED"/>
    <property type="match status" value="1"/>
</dbReference>
<dbReference type="InterPro" id="IPR003593">
    <property type="entry name" value="AAA+_ATPase"/>
</dbReference>
<dbReference type="SUPFAM" id="SSF52540">
    <property type="entry name" value="P-loop containing nucleoside triphosphate hydrolases"/>
    <property type="match status" value="1"/>
</dbReference>
<dbReference type="InterPro" id="IPR003439">
    <property type="entry name" value="ABC_transporter-like_ATP-bd"/>
</dbReference>
<evidence type="ECO:0000313" key="5">
    <source>
        <dbReference type="EMBL" id="MFL9831111.1"/>
    </source>
</evidence>
<organism evidence="5 6">
    <name type="scientific">Flavobacterium plantiphilum</name>
    <dbReference type="NCBI Taxonomy" id="3163297"/>
    <lineage>
        <taxon>Bacteria</taxon>
        <taxon>Pseudomonadati</taxon>
        <taxon>Bacteroidota</taxon>
        <taxon>Flavobacteriia</taxon>
        <taxon>Flavobacteriales</taxon>
        <taxon>Flavobacteriaceae</taxon>
        <taxon>Flavobacterium</taxon>
    </lineage>
</organism>
<dbReference type="GO" id="GO:0005524">
    <property type="term" value="F:ATP binding"/>
    <property type="evidence" value="ECO:0007669"/>
    <property type="project" value="UniProtKB-KW"/>
</dbReference>
<keyword evidence="6" id="KW-1185">Reference proteome</keyword>
<evidence type="ECO:0000259" key="4">
    <source>
        <dbReference type="PROSITE" id="PS50893"/>
    </source>
</evidence>
<proteinExistence type="predicted"/>
<evidence type="ECO:0000256" key="1">
    <source>
        <dbReference type="ARBA" id="ARBA00022448"/>
    </source>
</evidence>
<dbReference type="Gene3D" id="3.40.50.300">
    <property type="entry name" value="P-loop containing nucleotide triphosphate hydrolases"/>
    <property type="match status" value="1"/>
</dbReference>
<dbReference type="RefSeq" id="WP_408081582.1">
    <property type="nucleotide sequence ID" value="NZ_JBELQA010000005.1"/>
</dbReference>
<feature type="domain" description="ABC transporter" evidence="4">
    <location>
        <begin position="13"/>
        <end position="254"/>
    </location>
</feature>
<keyword evidence="2" id="KW-0547">Nucleotide-binding</keyword>
<sequence length="256" mass="28987">MSKLHQLVPNPIISLRDVEVDFDGYKALNKITIDFPHKGVQFIIGPNGAGKTTILDAICGRVKTSKGSITYKFDTEIQNKKPEKIVHLGISRKFQNPTIFNTQTVYENMKLALISGKATIWYLFNYKITTEQEVIIDETLEKLNLLAFKHAVSGSLSHGQKQWLEIAMSIINQPELLLVDEPIAGMSPNERDKTGELLTQIAQDRTVFVVEHDMKFVSNFSTSVLVMHEGRIIDRGTFDQIVNNQQVIEIYLGRQK</sequence>
<accession>A0ABW8XT91</accession>
<dbReference type="Pfam" id="PF00005">
    <property type="entry name" value="ABC_tran"/>
    <property type="match status" value="1"/>
</dbReference>
<dbReference type="InterPro" id="IPR027417">
    <property type="entry name" value="P-loop_NTPase"/>
</dbReference>
<reference evidence="5 6" key="1">
    <citation type="submission" date="2024-06" db="EMBL/GenBank/DDBJ databases">
        <authorList>
            <person name="Kaempfer P."/>
            <person name="Viver T."/>
        </authorList>
    </citation>
    <scope>NUCLEOTIDE SEQUENCE [LARGE SCALE GENOMIC DNA]</scope>
    <source>
        <strain evidence="5 6">ST-87</strain>
    </source>
</reference>
<comment type="caution">
    <text evidence="5">The sequence shown here is derived from an EMBL/GenBank/DDBJ whole genome shotgun (WGS) entry which is preliminary data.</text>
</comment>
<dbReference type="InterPro" id="IPR051120">
    <property type="entry name" value="ABC_AA/LPS_Transport"/>
</dbReference>